<dbReference type="STRING" id="1855823.MCCS_07360"/>
<comment type="similarity">
    <text evidence="9">Belongs to the RNR ribonuclease family. RNase R subfamily.</text>
</comment>
<keyword evidence="5 9" id="KW-0378">Hydrolase</keyword>
<comment type="function">
    <text evidence="8">Binds mRNA; thus facilitating recognition of the initiation point. It is needed to translate mRNA with a short Shine-Dalgarno (SD) purine-rich sequence.</text>
</comment>
<comment type="function">
    <text evidence="9">3'-5' exoribonuclease that releases 5'-nucleoside monophosphates and is involved in maturation of structured RNAs.</text>
</comment>
<dbReference type="AlphaFoldDB" id="A0A1W7AAE6"/>
<proteinExistence type="inferred from homology"/>
<dbReference type="InterPro" id="IPR013223">
    <property type="entry name" value="RNase_B_OB_dom"/>
</dbReference>
<dbReference type="InterPro" id="IPR012340">
    <property type="entry name" value="NA-bd_OB-fold"/>
</dbReference>
<dbReference type="InterPro" id="IPR050180">
    <property type="entry name" value="RNR_Ribonuclease"/>
</dbReference>
<dbReference type="HAMAP" id="MF_01895">
    <property type="entry name" value="RNase_R"/>
    <property type="match status" value="1"/>
</dbReference>
<comment type="catalytic activity">
    <reaction evidence="1 9">
        <text>Exonucleolytic cleavage in the 3'- to 5'-direction to yield nucleoside 5'-phosphates.</text>
        <dbReference type="EC" id="3.1.13.1"/>
    </reaction>
</comment>
<keyword evidence="7 9" id="KW-0694">RNA-binding</keyword>
<dbReference type="InterPro" id="IPR001900">
    <property type="entry name" value="RNase_II/R"/>
</dbReference>
<feature type="compositionally biased region" description="Basic residues" evidence="10">
    <location>
        <begin position="753"/>
        <end position="774"/>
    </location>
</feature>
<feature type="region of interest" description="Disordered" evidence="10">
    <location>
        <begin position="724"/>
        <end position="774"/>
    </location>
</feature>
<dbReference type="GO" id="GO:0006402">
    <property type="term" value="P:mRNA catabolic process"/>
    <property type="evidence" value="ECO:0007669"/>
    <property type="project" value="TreeGrafter"/>
</dbReference>
<dbReference type="GO" id="GO:0008859">
    <property type="term" value="F:exoribonuclease II activity"/>
    <property type="evidence" value="ECO:0007669"/>
    <property type="project" value="UniProtKB-UniRule"/>
</dbReference>
<dbReference type="CDD" id="cd04471">
    <property type="entry name" value="S1_RNase_R"/>
    <property type="match status" value="1"/>
</dbReference>
<gene>
    <name evidence="9 12" type="primary">rnr</name>
    <name evidence="12" type="ORF">MCCS_07360</name>
</gene>
<dbReference type="Pfam" id="PF00773">
    <property type="entry name" value="RNB"/>
    <property type="match status" value="1"/>
</dbReference>
<comment type="subcellular location">
    <subcellularLocation>
        <location evidence="2 9">Cytoplasm</location>
    </subcellularLocation>
</comment>
<evidence type="ECO:0000256" key="4">
    <source>
        <dbReference type="ARBA" id="ARBA00022722"/>
    </source>
</evidence>
<evidence type="ECO:0000313" key="12">
    <source>
        <dbReference type="EMBL" id="ARQ06386.1"/>
    </source>
</evidence>
<dbReference type="SMART" id="SM00316">
    <property type="entry name" value="S1"/>
    <property type="match status" value="1"/>
</dbReference>
<evidence type="ECO:0000256" key="6">
    <source>
        <dbReference type="ARBA" id="ARBA00022839"/>
    </source>
</evidence>
<evidence type="ECO:0000259" key="11">
    <source>
        <dbReference type="PROSITE" id="PS50126"/>
    </source>
</evidence>
<keyword evidence="4 9" id="KW-0540">Nuclease</keyword>
<dbReference type="RefSeq" id="WP_086042056.1">
    <property type="nucleotide sequence ID" value="NZ_CBCRZA010000001.1"/>
</dbReference>
<dbReference type="NCBIfam" id="TIGR00358">
    <property type="entry name" value="3_prime_RNase"/>
    <property type="match status" value="1"/>
</dbReference>
<dbReference type="EMBL" id="CP021059">
    <property type="protein sequence ID" value="ARQ06386.1"/>
    <property type="molecule type" value="Genomic_DNA"/>
</dbReference>
<dbReference type="GeneID" id="35294873"/>
<dbReference type="EC" id="3.1.13.1" evidence="9"/>
<name>A0A1W7AAE6_9STAP</name>
<sequence>MHLYEHEVIAYLKSLKGSAVMIEAIEAHLNLESADAFKDLVKTLVHLEQTGKLSRTKQDKYFIAFDSNKALVKGTLSQHKKGFAFVRAEDETIDDVFIPPNKINRAMDGDTVLVSVTKARDGRNEGEVKAIEKRAITQVVGTYTEAKHFGFVLPDDSRITQDIFIPKGKNLGAVEGHKVLVELTQYADGTNNPEGMVKAILGHKNDPGVDILSIIYQHGINIEFNPATIEEANNVPDEISPSEITGRTDLRDVLTITIDGADAKDLDDAISVDKLDNGNYRLIVSIADVSHYVTEGSSLDADAYERGTSVYLVDRVIPMIPHRLSNGICSLNPHADRLTLSCEMEITPNGHTVNHKIYESIIHSDERMTYDDVNAILEDNDAALINKYAHIHELLLHAKDLAAILKRMRETRGEIDFDLKEAKILVDKDGVPREVAIRDRGLGERLIELFMLAANETVAEHFAKMKVPFIYRVHEEPKADRLKRFFEFITNFGILVKGGTENIHPKTLQNIGKEIHGKPEELVISTLMLRSMQQAKYAEENLGHFGLSAEYYTHFTSPIRRYPDLIVHRLIRKYLIEKSMDDKAQEYWAEELVDISEHTSKRERRAIDAERDTDDLKKAEYMVQHIGEEFDGIISSVANFGMFVELENTIEGMVHNSNMTDDYYNFDERHMAMIGERHGKVYRIGQKVRVKVVNVNVDERMIDFAIVGMDMKKIEDKIREVKIKAKKNTKSTNEKPRKKGRGKARGAEMSKNNKNKKPFYKAKAVKNSGRRKKK</sequence>
<evidence type="ECO:0000256" key="5">
    <source>
        <dbReference type="ARBA" id="ARBA00022801"/>
    </source>
</evidence>
<keyword evidence="3 9" id="KW-0963">Cytoplasm</keyword>
<dbReference type="Pfam" id="PF08206">
    <property type="entry name" value="OB_RNB"/>
    <property type="match status" value="1"/>
</dbReference>
<dbReference type="InterPro" id="IPR011805">
    <property type="entry name" value="RNase_R"/>
</dbReference>
<dbReference type="PROSITE" id="PS01175">
    <property type="entry name" value="RIBONUCLEASE_II"/>
    <property type="match status" value="1"/>
</dbReference>
<evidence type="ECO:0000313" key="13">
    <source>
        <dbReference type="Proteomes" id="UP000194154"/>
    </source>
</evidence>
<keyword evidence="6 9" id="KW-0269">Exonuclease</keyword>
<evidence type="ECO:0000256" key="3">
    <source>
        <dbReference type="ARBA" id="ARBA00022490"/>
    </source>
</evidence>
<evidence type="ECO:0000256" key="1">
    <source>
        <dbReference type="ARBA" id="ARBA00001849"/>
    </source>
</evidence>
<reference evidence="12 13" key="1">
    <citation type="journal article" date="2017" name="Int. J. Syst. Evol. Microbiol.">
        <title>Macrococcus canis sp. nov., a skin bacterium associated with infections in dogs.</title>
        <authorList>
            <person name="Gobeli Brawand S."/>
            <person name="Cotting K."/>
            <person name="Gomez-Sanz E."/>
            <person name="Collaud A."/>
            <person name="Thomann A."/>
            <person name="Brodard I."/>
            <person name="Rodriguez-Campos S."/>
            <person name="Strauss C."/>
            <person name="Perreten V."/>
        </authorList>
    </citation>
    <scope>NUCLEOTIDE SEQUENCE [LARGE SCALE GENOMIC DNA]</scope>
    <source>
        <strain evidence="12 13">KM45013</strain>
    </source>
</reference>
<evidence type="ECO:0000256" key="10">
    <source>
        <dbReference type="SAM" id="MobiDB-lite"/>
    </source>
</evidence>
<dbReference type="SMART" id="SM00955">
    <property type="entry name" value="RNB"/>
    <property type="match status" value="1"/>
</dbReference>
<dbReference type="PANTHER" id="PTHR23355:SF9">
    <property type="entry name" value="DIS3-LIKE EXONUCLEASE 2"/>
    <property type="match status" value="1"/>
</dbReference>
<feature type="domain" description="S1 motif" evidence="11">
    <location>
        <begin position="627"/>
        <end position="707"/>
    </location>
</feature>
<dbReference type="InterPro" id="IPR022966">
    <property type="entry name" value="RNase_II/R_CS"/>
</dbReference>
<organism evidence="12 13">
    <name type="scientific">Macrococcoides canis</name>
    <dbReference type="NCBI Taxonomy" id="1855823"/>
    <lineage>
        <taxon>Bacteria</taxon>
        <taxon>Bacillati</taxon>
        <taxon>Bacillota</taxon>
        <taxon>Bacilli</taxon>
        <taxon>Bacillales</taxon>
        <taxon>Staphylococcaceae</taxon>
        <taxon>Macrococcoides</taxon>
    </lineage>
</organism>
<dbReference type="Pfam" id="PF17876">
    <property type="entry name" value="CSD2"/>
    <property type="match status" value="1"/>
</dbReference>
<accession>A0A1W7AAE6</accession>
<dbReference type="SUPFAM" id="SSF50249">
    <property type="entry name" value="Nucleic acid-binding proteins"/>
    <property type="match status" value="4"/>
</dbReference>
<dbReference type="NCBIfam" id="TIGR02063">
    <property type="entry name" value="RNase_R"/>
    <property type="match status" value="1"/>
</dbReference>
<dbReference type="OrthoDB" id="9764149at2"/>
<protein>
    <recommendedName>
        <fullName evidence="9">Ribonuclease R</fullName>
        <shortName evidence="9">RNase R</shortName>
        <ecNumber evidence="9">3.1.13.1</ecNumber>
    </recommendedName>
</protein>
<dbReference type="InterPro" id="IPR040476">
    <property type="entry name" value="CSD2"/>
</dbReference>
<dbReference type="InterPro" id="IPR004476">
    <property type="entry name" value="RNase_II/RNase_R"/>
</dbReference>
<evidence type="ECO:0000256" key="8">
    <source>
        <dbReference type="ARBA" id="ARBA00025604"/>
    </source>
</evidence>
<dbReference type="InterPro" id="IPR003029">
    <property type="entry name" value="S1_domain"/>
</dbReference>
<dbReference type="Gene3D" id="2.40.50.140">
    <property type="entry name" value="Nucleic acid-binding proteins"/>
    <property type="match status" value="3"/>
</dbReference>
<dbReference type="GO" id="GO:0003723">
    <property type="term" value="F:RNA binding"/>
    <property type="evidence" value="ECO:0007669"/>
    <property type="project" value="UniProtKB-UniRule"/>
</dbReference>
<evidence type="ECO:0000256" key="7">
    <source>
        <dbReference type="ARBA" id="ARBA00022884"/>
    </source>
</evidence>
<evidence type="ECO:0000256" key="2">
    <source>
        <dbReference type="ARBA" id="ARBA00004496"/>
    </source>
</evidence>
<evidence type="ECO:0000256" key="9">
    <source>
        <dbReference type="HAMAP-Rule" id="MF_01895"/>
    </source>
</evidence>
<dbReference type="Proteomes" id="UP000194154">
    <property type="component" value="Chromosome"/>
</dbReference>
<dbReference type="FunFam" id="2.40.50.140:FF:000273">
    <property type="entry name" value="Ribonuclease R"/>
    <property type="match status" value="1"/>
</dbReference>
<dbReference type="PROSITE" id="PS50126">
    <property type="entry name" value="S1"/>
    <property type="match status" value="1"/>
</dbReference>
<dbReference type="InterPro" id="IPR011129">
    <property type="entry name" value="CSD"/>
</dbReference>
<dbReference type="Pfam" id="PF00575">
    <property type="entry name" value="S1"/>
    <property type="match status" value="1"/>
</dbReference>
<dbReference type="GO" id="GO:0005829">
    <property type="term" value="C:cytosol"/>
    <property type="evidence" value="ECO:0007669"/>
    <property type="project" value="TreeGrafter"/>
</dbReference>
<dbReference type="KEGG" id="mcak:MCCS_07360"/>
<dbReference type="FunFam" id="2.40.50.140:FF:000219">
    <property type="entry name" value="Ribonuclease R"/>
    <property type="match status" value="1"/>
</dbReference>
<keyword evidence="13" id="KW-1185">Reference proteome</keyword>
<dbReference type="SMART" id="SM00357">
    <property type="entry name" value="CSP"/>
    <property type="match status" value="2"/>
</dbReference>
<dbReference type="PANTHER" id="PTHR23355">
    <property type="entry name" value="RIBONUCLEASE"/>
    <property type="match status" value="1"/>
</dbReference>